<evidence type="ECO:0000256" key="2">
    <source>
        <dbReference type="ARBA" id="ARBA00008974"/>
    </source>
</evidence>
<comment type="subcellular location">
    <subcellularLocation>
        <location evidence="1">Membrane</location>
        <topology evidence="1">Multi-pass membrane protein</topology>
    </subcellularLocation>
</comment>
<dbReference type="PANTHER" id="PTHR30618:SF6">
    <property type="entry name" value="NCS1 FAMILY NUCLEOBASE:CATION SYMPORTER-1"/>
    <property type="match status" value="1"/>
</dbReference>
<evidence type="ECO:0000256" key="3">
    <source>
        <dbReference type="ARBA" id="ARBA00022692"/>
    </source>
</evidence>
<dbReference type="InterPro" id="IPR001248">
    <property type="entry name" value="Pur-cyt_permease"/>
</dbReference>
<dbReference type="PANTHER" id="PTHR30618">
    <property type="entry name" value="NCS1 FAMILY PURINE/PYRIMIDINE TRANSPORTER"/>
    <property type="match status" value="1"/>
</dbReference>
<keyword evidence="4 7" id="KW-1133">Transmembrane helix</keyword>
<dbReference type="Proteomes" id="UP000515708">
    <property type="component" value="Chromosome"/>
</dbReference>
<evidence type="ECO:0000313" key="9">
    <source>
        <dbReference type="Proteomes" id="UP000515708"/>
    </source>
</evidence>
<keyword evidence="5 7" id="KW-0472">Membrane</keyword>
<dbReference type="GO" id="GO:0015205">
    <property type="term" value="F:nucleobase transmembrane transporter activity"/>
    <property type="evidence" value="ECO:0007669"/>
    <property type="project" value="TreeGrafter"/>
</dbReference>
<feature type="compositionally biased region" description="Low complexity" evidence="6">
    <location>
        <begin position="98"/>
        <end position="114"/>
    </location>
</feature>
<evidence type="ECO:0008006" key="10">
    <source>
        <dbReference type="Google" id="ProtNLM"/>
    </source>
</evidence>
<gene>
    <name evidence="8" type="ORF">FVO59_11675</name>
</gene>
<accession>A0A7D7WEJ4</accession>
<name>A0A7D7WEJ4_9MICO</name>
<dbReference type="GO" id="GO:0005886">
    <property type="term" value="C:plasma membrane"/>
    <property type="evidence" value="ECO:0007669"/>
    <property type="project" value="TreeGrafter"/>
</dbReference>
<organism evidence="8 9">
    <name type="scientific">Microbacterium esteraromaticum</name>
    <dbReference type="NCBI Taxonomy" id="57043"/>
    <lineage>
        <taxon>Bacteria</taxon>
        <taxon>Bacillati</taxon>
        <taxon>Actinomycetota</taxon>
        <taxon>Actinomycetes</taxon>
        <taxon>Micrococcales</taxon>
        <taxon>Microbacteriaceae</taxon>
        <taxon>Microbacterium</taxon>
    </lineage>
</organism>
<evidence type="ECO:0000256" key="5">
    <source>
        <dbReference type="ARBA" id="ARBA00023136"/>
    </source>
</evidence>
<comment type="similarity">
    <text evidence="2">Belongs to the purine-cytosine permease (2.A.39) family.</text>
</comment>
<feature type="transmembrane region" description="Helical" evidence="7">
    <location>
        <begin position="53"/>
        <end position="86"/>
    </location>
</feature>
<proteinExistence type="inferred from homology"/>
<protein>
    <recommendedName>
        <fullName evidence="10">Cytosine/purine/uracil/thiamine/allantoin permease family protein</fullName>
    </recommendedName>
</protein>
<sequence length="114" mass="12303">MSEIREHTQPPDAGATRFEPSPTLTDPDISPVTQQSWGVYNLFAMWMSNVHSVAGYVFAAGLFTLGLAGWQVFTALLVGITLIYFFTNLAGRGGQKCSTRSAPSRRSSARSSAS</sequence>
<dbReference type="AlphaFoldDB" id="A0A7D7WEJ4"/>
<evidence type="ECO:0000256" key="1">
    <source>
        <dbReference type="ARBA" id="ARBA00004141"/>
    </source>
</evidence>
<evidence type="ECO:0000256" key="7">
    <source>
        <dbReference type="SAM" id="Phobius"/>
    </source>
</evidence>
<feature type="region of interest" description="Disordered" evidence="6">
    <location>
        <begin position="1"/>
        <end position="31"/>
    </location>
</feature>
<keyword evidence="3 7" id="KW-0812">Transmembrane</keyword>
<feature type="region of interest" description="Disordered" evidence="6">
    <location>
        <begin position="92"/>
        <end position="114"/>
    </location>
</feature>
<reference evidence="8 9" key="1">
    <citation type="journal article" date="2020" name="Front. Microbiol.">
        <title>Design of Bacterial Strain-Specific qPCR Assays Using NGS Data and Publicly Available Resources and Its Application to Track Biocontrol Strains.</title>
        <authorList>
            <person name="Hernandez I."/>
            <person name="Sant C."/>
            <person name="Martinez R."/>
            <person name="Fernandez C."/>
        </authorList>
    </citation>
    <scope>NUCLEOTIDE SEQUENCE [LARGE SCALE GENOMIC DNA]</scope>
    <source>
        <strain evidence="8 9">B24</strain>
    </source>
</reference>
<evidence type="ECO:0000313" key="8">
    <source>
        <dbReference type="EMBL" id="QMU98738.1"/>
    </source>
</evidence>
<evidence type="ECO:0000256" key="4">
    <source>
        <dbReference type="ARBA" id="ARBA00022989"/>
    </source>
</evidence>
<dbReference type="Pfam" id="PF02133">
    <property type="entry name" value="Transp_cyt_pur"/>
    <property type="match status" value="1"/>
</dbReference>
<dbReference type="Gene3D" id="1.10.4160.10">
    <property type="entry name" value="Hydantoin permease"/>
    <property type="match status" value="1"/>
</dbReference>
<dbReference type="EMBL" id="CP043732">
    <property type="protein sequence ID" value="QMU98738.1"/>
    <property type="molecule type" value="Genomic_DNA"/>
</dbReference>
<dbReference type="InterPro" id="IPR045225">
    <property type="entry name" value="Uracil/uridine/allantoin_perm"/>
</dbReference>
<evidence type="ECO:0000256" key="6">
    <source>
        <dbReference type="SAM" id="MobiDB-lite"/>
    </source>
</evidence>